<proteinExistence type="predicted"/>
<comment type="caution">
    <text evidence="2">The sequence shown here is derived from an EMBL/GenBank/DDBJ whole genome shotgun (WGS) entry which is preliminary data.</text>
</comment>
<dbReference type="Proteomes" id="UP000712600">
    <property type="component" value="Unassembled WGS sequence"/>
</dbReference>
<feature type="compositionally biased region" description="Polar residues" evidence="1">
    <location>
        <begin position="1"/>
        <end position="10"/>
    </location>
</feature>
<accession>A0A8S9RVS0</accession>
<feature type="region of interest" description="Disordered" evidence="1">
    <location>
        <begin position="1"/>
        <end position="45"/>
    </location>
</feature>
<dbReference type="EMBL" id="QGKX02000088">
    <property type="protein sequence ID" value="KAF3585425.1"/>
    <property type="molecule type" value="Genomic_DNA"/>
</dbReference>
<sequence>MRTESGLSPDSSFVGSRVRSSRLRVAPTKSMDSSDSSLDLTTKAKNPKPIVAKRVSPVGGADILRLALLR</sequence>
<name>A0A8S9RVS0_BRACR</name>
<evidence type="ECO:0000313" key="2">
    <source>
        <dbReference type="EMBL" id="KAF3585425.1"/>
    </source>
</evidence>
<organism evidence="2 3">
    <name type="scientific">Brassica cretica</name>
    <name type="common">Mustard</name>
    <dbReference type="NCBI Taxonomy" id="69181"/>
    <lineage>
        <taxon>Eukaryota</taxon>
        <taxon>Viridiplantae</taxon>
        <taxon>Streptophyta</taxon>
        <taxon>Embryophyta</taxon>
        <taxon>Tracheophyta</taxon>
        <taxon>Spermatophyta</taxon>
        <taxon>Magnoliopsida</taxon>
        <taxon>eudicotyledons</taxon>
        <taxon>Gunneridae</taxon>
        <taxon>Pentapetalae</taxon>
        <taxon>rosids</taxon>
        <taxon>malvids</taxon>
        <taxon>Brassicales</taxon>
        <taxon>Brassicaceae</taxon>
        <taxon>Brassiceae</taxon>
        <taxon>Brassica</taxon>
    </lineage>
</organism>
<feature type="compositionally biased region" description="Low complexity" evidence="1">
    <location>
        <begin position="11"/>
        <end position="43"/>
    </location>
</feature>
<protein>
    <submittedName>
        <fullName evidence="2">Uncharacterized protein</fullName>
    </submittedName>
</protein>
<gene>
    <name evidence="2" type="ORF">F2Q69_00030741</name>
</gene>
<evidence type="ECO:0000313" key="3">
    <source>
        <dbReference type="Proteomes" id="UP000712600"/>
    </source>
</evidence>
<reference evidence="2" key="1">
    <citation type="submission" date="2019-12" db="EMBL/GenBank/DDBJ databases">
        <title>Genome sequencing and annotation of Brassica cretica.</title>
        <authorList>
            <person name="Studholme D.J."/>
            <person name="Sarris P."/>
        </authorList>
    </citation>
    <scope>NUCLEOTIDE SEQUENCE</scope>
    <source>
        <strain evidence="2">PFS-109/04</strain>
        <tissue evidence="2">Leaf</tissue>
    </source>
</reference>
<evidence type="ECO:0000256" key="1">
    <source>
        <dbReference type="SAM" id="MobiDB-lite"/>
    </source>
</evidence>
<dbReference type="AlphaFoldDB" id="A0A8S9RVS0"/>